<proteinExistence type="predicted"/>
<dbReference type="EMBL" id="RJKM01000001">
    <property type="protein sequence ID" value="ROP34978.1"/>
    <property type="molecule type" value="Genomic_DNA"/>
</dbReference>
<name>A0A3N1GXJ9_9PSEU</name>
<evidence type="ECO:0000313" key="2">
    <source>
        <dbReference type="EMBL" id="ROP34978.1"/>
    </source>
</evidence>
<evidence type="ECO:0000313" key="3">
    <source>
        <dbReference type="Proteomes" id="UP000268727"/>
    </source>
</evidence>
<keyword evidence="3" id="KW-1185">Reference proteome</keyword>
<reference evidence="2 3" key="1">
    <citation type="submission" date="2018-11" db="EMBL/GenBank/DDBJ databases">
        <title>Sequencing the genomes of 1000 actinobacteria strains.</title>
        <authorList>
            <person name="Klenk H.-P."/>
        </authorList>
    </citation>
    <scope>NUCLEOTIDE SEQUENCE [LARGE SCALE GENOMIC DNA]</scope>
    <source>
        <strain evidence="2 3">DSM 44231</strain>
    </source>
</reference>
<dbReference type="Proteomes" id="UP000268727">
    <property type="component" value="Unassembled WGS sequence"/>
</dbReference>
<gene>
    <name evidence="2" type="ORF">EDD40_0191</name>
</gene>
<dbReference type="OrthoDB" id="177947at2"/>
<dbReference type="RefSeq" id="WP_123741199.1">
    <property type="nucleotide sequence ID" value="NZ_RJKM01000001.1"/>
</dbReference>
<sequence>MAHHGNYPTMSLQSFNHPTKYVRHRDFLGELTDITTDLDKRDATFLSGRGDHNPDVGESVAFRASDWPRFRLRHQDFVIKLHEDHLVIDPDRPPTYLTPESELFLADASFRIVPGLADPSWASFQSVNFPDRYLRHRDFRLYLQPAADDLARADATFRITDGFVPGPPRRDIA</sequence>
<dbReference type="AlphaFoldDB" id="A0A3N1GXJ9"/>
<dbReference type="InterPro" id="IPR036195">
    <property type="entry name" value="AbfB_ABD_sf"/>
</dbReference>
<feature type="domain" description="Alpha-L-arabinofuranosidase B arabinose-binding" evidence="1">
    <location>
        <begin position="105"/>
        <end position="163"/>
    </location>
</feature>
<accession>A0A3N1GXJ9</accession>
<dbReference type="Pfam" id="PF05270">
    <property type="entry name" value="AbfB"/>
    <property type="match status" value="2"/>
</dbReference>
<organism evidence="2 3">
    <name type="scientific">Saccharothrix texasensis</name>
    <dbReference type="NCBI Taxonomy" id="103734"/>
    <lineage>
        <taxon>Bacteria</taxon>
        <taxon>Bacillati</taxon>
        <taxon>Actinomycetota</taxon>
        <taxon>Actinomycetes</taxon>
        <taxon>Pseudonocardiales</taxon>
        <taxon>Pseudonocardiaceae</taxon>
        <taxon>Saccharothrix</taxon>
    </lineage>
</organism>
<dbReference type="GO" id="GO:0046373">
    <property type="term" value="P:L-arabinose metabolic process"/>
    <property type="evidence" value="ECO:0007669"/>
    <property type="project" value="InterPro"/>
</dbReference>
<dbReference type="CDD" id="cd23399">
    <property type="entry name" value="beta-trefoil_ABD_ABFB"/>
    <property type="match status" value="1"/>
</dbReference>
<dbReference type="Gene3D" id="2.80.10.50">
    <property type="match status" value="2"/>
</dbReference>
<evidence type="ECO:0000259" key="1">
    <source>
        <dbReference type="Pfam" id="PF05270"/>
    </source>
</evidence>
<comment type="caution">
    <text evidence="2">The sequence shown here is derived from an EMBL/GenBank/DDBJ whole genome shotgun (WGS) entry which is preliminary data.</text>
</comment>
<feature type="domain" description="Alpha-L-arabinofuranosidase B arabinose-binding" evidence="1">
    <location>
        <begin position="9"/>
        <end position="46"/>
    </location>
</feature>
<dbReference type="GO" id="GO:0046556">
    <property type="term" value="F:alpha-L-arabinofuranosidase activity"/>
    <property type="evidence" value="ECO:0007669"/>
    <property type="project" value="InterPro"/>
</dbReference>
<dbReference type="SUPFAM" id="SSF110221">
    <property type="entry name" value="AbfB domain"/>
    <property type="match status" value="2"/>
</dbReference>
<dbReference type="InterPro" id="IPR007934">
    <property type="entry name" value="AbfB_ABD"/>
</dbReference>
<protein>
    <submittedName>
        <fullName evidence="2">Alpha-L-arabinofuranosidase B-like protein</fullName>
    </submittedName>
</protein>